<dbReference type="SUPFAM" id="SSF53098">
    <property type="entry name" value="Ribonuclease H-like"/>
    <property type="match status" value="1"/>
</dbReference>
<evidence type="ECO:0000313" key="3">
    <source>
        <dbReference type="Proteomes" id="UP000740883"/>
    </source>
</evidence>
<proteinExistence type="predicted"/>
<dbReference type="Pfam" id="PF00665">
    <property type="entry name" value="rve"/>
    <property type="match status" value="1"/>
</dbReference>
<dbReference type="InterPro" id="IPR001584">
    <property type="entry name" value="Integrase_cat-core"/>
</dbReference>
<dbReference type="OrthoDB" id="422540at2759"/>
<protein>
    <submittedName>
        <fullName evidence="2">Transposon Tf2-8 polyprotein</fullName>
    </submittedName>
</protein>
<dbReference type="InterPro" id="IPR036397">
    <property type="entry name" value="RNaseH_sf"/>
</dbReference>
<dbReference type="PANTHER" id="PTHR37984:SF5">
    <property type="entry name" value="PROTEIN NYNRIN-LIKE"/>
    <property type="match status" value="1"/>
</dbReference>
<dbReference type="AlphaFoldDB" id="A0A9P6GVW4"/>
<name>A0A9P6GVW4_9MICR</name>
<dbReference type="InterPro" id="IPR012337">
    <property type="entry name" value="RNaseH-like_sf"/>
</dbReference>
<dbReference type="InterPro" id="IPR050951">
    <property type="entry name" value="Retrovirus_Pol_polyprotein"/>
</dbReference>
<feature type="domain" description="Integrase catalytic" evidence="1">
    <location>
        <begin position="44"/>
        <end position="202"/>
    </location>
</feature>
<dbReference type="Gene3D" id="3.30.420.10">
    <property type="entry name" value="Ribonuclease H-like superfamily/Ribonuclease H"/>
    <property type="match status" value="1"/>
</dbReference>
<gene>
    <name evidence="2" type="primary">Tf2-8_1</name>
    <name evidence="2" type="ORF">NGRA_2819</name>
</gene>
<reference evidence="2 3" key="1">
    <citation type="journal article" date="2020" name="Genome Biol. Evol.">
        <title>Comparative genomics of strictly vertically transmitted, feminizing microsporidia endosymbionts of amphipod crustaceans.</title>
        <authorList>
            <person name="Cormier A."/>
            <person name="Chebbi M.A."/>
            <person name="Giraud I."/>
            <person name="Wattier R."/>
            <person name="Teixeira M."/>
            <person name="Gilbert C."/>
            <person name="Rigaud T."/>
            <person name="Cordaux R."/>
        </authorList>
    </citation>
    <scope>NUCLEOTIDE SEQUENCE [LARGE SCALE GENOMIC DNA]</scope>
    <source>
        <strain evidence="2 3">Ou3-Ou53</strain>
    </source>
</reference>
<accession>A0A9P6GVW4</accession>
<dbReference type="PROSITE" id="PS50994">
    <property type="entry name" value="INTEGRASE"/>
    <property type="match status" value="1"/>
</dbReference>
<comment type="caution">
    <text evidence="2">The sequence shown here is derived from an EMBL/GenBank/DDBJ whole genome shotgun (WGS) entry which is preliminary data.</text>
</comment>
<dbReference type="PANTHER" id="PTHR37984">
    <property type="entry name" value="PROTEIN CBG26694"/>
    <property type="match status" value="1"/>
</dbReference>
<sequence>MKFMISQRYKWTNMYKDIEEYCNNCILCIRDGDERRNTKNKVIVTEYPNQLWEVDLVGKINEKEGSKFIFVAIDHYTKWIETKVLVRKTSEEIYKAVEDLIIGKHGIPERIVSDNGLEFNNKTVQSLQEKYNFTWEFGSPYHHQTTGAVERVIQTLRTRLRRITDFGRREWSPQLAKATLAYNLSFNRAIKTSPYIFKYGIQKELSIDAILGRRPKSHSKQDLIDVRNRNMERYKDSIIKGKKWIVRDIKIGEKVLVFRETGLEDKMIEKWWPGYIVTDLIGEDVYMVRKINENTFLRVNKRHIKKDTTLVS</sequence>
<dbReference type="InterPro" id="IPR041588">
    <property type="entry name" value="Integrase_H2C2"/>
</dbReference>
<evidence type="ECO:0000259" key="1">
    <source>
        <dbReference type="PROSITE" id="PS50994"/>
    </source>
</evidence>
<dbReference type="EMBL" id="SBJO01000403">
    <property type="protein sequence ID" value="KAF9761153.1"/>
    <property type="molecule type" value="Genomic_DNA"/>
</dbReference>
<dbReference type="Proteomes" id="UP000740883">
    <property type="component" value="Unassembled WGS sequence"/>
</dbReference>
<dbReference type="GO" id="GO:0005634">
    <property type="term" value="C:nucleus"/>
    <property type="evidence" value="ECO:0007669"/>
    <property type="project" value="UniProtKB-ARBA"/>
</dbReference>
<dbReference type="Pfam" id="PF17921">
    <property type="entry name" value="Integrase_H2C2"/>
    <property type="match status" value="1"/>
</dbReference>
<organism evidence="2 3">
    <name type="scientific">Nosema granulosis</name>
    <dbReference type="NCBI Taxonomy" id="83296"/>
    <lineage>
        <taxon>Eukaryota</taxon>
        <taxon>Fungi</taxon>
        <taxon>Fungi incertae sedis</taxon>
        <taxon>Microsporidia</taxon>
        <taxon>Nosematidae</taxon>
        <taxon>Nosema</taxon>
    </lineage>
</organism>
<evidence type="ECO:0000313" key="2">
    <source>
        <dbReference type="EMBL" id="KAF9761153.1"/>
    </source>
</evidence>
<dbReference type="GO" id="GO:0015074">
    <property type="term" value="P:DNA integration"/>
    <property type="evidence" value="ECO:0007669"/>
    <property type="project" value="InterPro"/>
</dbReference>
<keyword evidence="3" id="KW-1185">Reference proteome</keyword>
<dbReference type="GO" id="GO:0003676">
    <property type="term" value="F:nucleic acid binding"/>
    <property type="evidence" value="ECO:0007669"/>
    <property type="project" value="InterPro"/>
</dbReference>